<sequence length="59" mass="6949">MRKIWYHIHGSNLIPNQSPHHCCNHQVSAFLATCKQSIYQDKFDKNDLTPIPKSNWRLS</sequence>
<protein>
    <submittedName>
        <fullName evidence="1">Uncharacterized protein</fullName>
    </submittedName>
</protein>
<accession>A0A2T1BWG3</accession>
<reference evidence="1 2" key="1">
    <citation type="submission" date="2018-02" db="EMBL/GenBank/DDBJ databases">
        <authorList>
            <person name="Cohen D.B."/>
            <person name="Kent A.D."/>
        </authorList>
    </citation>
    <scope>NUCLEOTIDE SEQUENCE [LARGE SCALE GENOMIC DNA]</scope>
    <source>
        <strain evidence="1 2">CCAP 1448/3</strain>
    </source>
</reference>
<organism evidence="1 2">
    <name type="scientific">Merismopedia glauca CCAP 1448/3</name>
    <dbReference type="NCBI Taxonomy" id="1296344"/>
    <lineage>
        <taxon>Bacteria</taxon>
        <taxon>Bacillati</taxon>
        <taxon>Cyanobacteriota</taxon>
        <taxon>Cyanophyceae</taxon>
        <taxon>Synechococcales</taxon>
        <taxon>Merismopediaceae</taxon>
        <taxon>Merismopedia</taxon>
    </lineage>
</organism>
<dbReference type="Proteomes" id="UP000238762">
    <property type="component" value="Unassembled WGS sequence"/>
</dbReference>
<dbReference type="AlphaFoldDB" id="A0A2T1BWG3"/>
<dbReference type="EMBL" id="PVWJ01000241">
    <property type="protein sequence ID" value="PSB00355.1"/>
    <property type="molecule type" value="Genomic_DNA"/>
</dbReference>
<gene>
    <name evidence="1" type="ORF">C7B64_23985</name>
</gene>
<proteinExistence type="predicted"/>
<comment type="caution">
    <text evidence="1">The sequence shown here is derived from an EMBL/GenBank/DDBJ whole genome shotgun (WGS) entry which is preliminary data.</text>
</comment>
<evidence type="ECO:0000313" key="1">
    <source>
        <dbReference type="EMBL" id="PSB00355.1"/>
    </source>
</evidence>
<evidence type="ECO:0000313" key="2">
    <source>
        <dbReference type="Proteomes" id="UP000238762"/>
    </source>
</evidence>
<reference evidence="1 2" key="2">
    <citation type="submission" date="2018-03" db="EMBL/GenBank/DDBJ databases">
        <title>The ancient ancestry and fast evolution of plastids.</title>
        <authorList>
            <person name="Moore K.R."/>
            <person name="Magnabosco C."/>
            <person name="Momper L."/>
            <person name="Gold D.A."/>
            <person name="Bosak T."/>
            <person name="Fournier G.P."/>
        </authorList>
    </citation>
    <scope>NUCLEOTIDE SEQUENCE [LARGE SCALE GENOMIC DNA]</scope>
    <source>
        <strain evidence="1 2">CCAP 1448/3</strain>
    </source>
</reference>
<keyword evidence="2" id="KW-1185">Reference proteome</keyword>
<name>A0A2T1BWG3_9CYAN</name>